<dbReference type="EMBL" id="JAUEIE010000006">
    <property type="protein sequence ID" value="MDN0022906.1"/>
    <property type="molecule type" value="Genomic_DNA"/>
</dbReference>
<evidence type="ECO:0000313" key="3">
    <source>
        <dbReference type="Proteomes" id="UP001167831"/>
    </source>
</evidence>
<dbReference type="AlphaFoldDB" id="A0AAW7JIR0"/>
<dbReference type="EMBL" id="JAUEIF010000007">
    <property type="protein sequence ID" value="MDN0025659.1"/>
    <property type="molecule type" value="Genomic_DNA"/>
</dbReference>
<accession>A0AAW7JIR0</accession>
<keyword evidence="3" id="KW-1185">Reference proteome</keyword>
<dbReference type="Proteomes" id="UP001167831">
    <property type="component" value="Unassembled WGS sequence"/>
</dbReference>
<dbReference type="RefSeq" id="WP_289825438.1">
    <property type="nucleotide sequence ID" value="NZ_JAUEIE010000006.1"/>
</dbReference>
<organism evidence="2 4">
    <name type="scientific">Leyella lascolaii</name>
    <dbReference type="NCBI Taxonomy" id="1776379"/>
    <lineage>
        <taxon>Bacteria</taxon>
        <taxon>Pseudomonadati</taxon>
        <taxon>Bacteroidota</taxon>
        <taxon>Bacteroidia</taxon>
        <taxon>Bacteroidales</taxon>
        <taxon>Prevotellaceae</taxon>
        <taxon>Leyella</taxon>
    </lineage>
</organism>
<gene>
    <name evidence="1" type="ORF">QVN81_07730</name>
    <name evidence="2" type="ORF">QVN84_09035</name>
</gene>
<name>A0AAW7JIR0_9BACT</name>
<reference evidence="2" key="1">
    <citation type="submission" date="2023-06" db="EMBL/GenBank/DDBJ databases">
        <authorList>
            <person name="Zeman M."/>
            <person name="Kubasova T."/>
            <person name="Jahodarova E."/>
            <person name="Nykrynova M."/>
            <person name="Rychlik I."/>
        </authorList>
    </citation>
    <scope>NUCLEOTIDE SEQUENCE</scope>
    <source>
        <strain evidence="2">ET15</strain>
        <strain evidence="1">ET37</strain>
    </source>
</reference>
<dbReference type="Proteomes" id="UP001168478">
    <property type="component" value="Unassembled WGS sequence"/>
</dbReference>
<evidence type="ECO:0000313" key="1">
    <source>
        <dbReference type="EMBL" id="MDN0022906.1"/>
    </source>
</evidence>
<evidence type="ECO:0000313" key="2">
    <source>
        <dbReference type="EMBL" id="MDN0025659.1"/>
    </source>
</evidence>
<protein>
    <recommendedName>
        <fullName evidence="5">Lipoprotein</fullName>
    </recommendedName>
</protein>
<proteinExistence type="predicted"/>
<evidence type="ECO:0000313" key="4">
    <source>
        <dbReference type="Proteomes" id="UP001168478"/>
    </source>
</evidence>
<dbReference type="PROSITE" id="PS51257">
    <property type="entry name" value="PROKAR_LIPOPROTEIN"/>
    <property type="match status" value="1"/>
</dbReference>
<evidence type="ECO:0008006" key="5">
    <source>
        <dbReference type="Google" id="ProtNLM"/>
    </source>
</evidence>
<comment type="caution">
    <text evidence="2">The sequence shown here is derived from an EMBL/GenBank/DDBJ whole genome shotgun (WGS) entry which is preliminary data.</text>
</comment>
<sequence>MMNNRVVLLYVLFLLFLCGCHKDKFRDFDRMVLNNKVLEREIIKYRGRSDQYPFYEGIKVYTGVWCKTINDSTVRYTLFPWSYPDGLNMDPILFICRVDGEDVFFFSQIGASRIDFRNNNPFKWSDEDKERYKRKYFPELYEEGRINTGVIGISHPELCHLTFINDSLVSKAYKRGMPFDRVKVRVGNKEYFW</sequence>
<reference evidence="2" key="2">
    <citation type="submission" date="2023-08" db="EMBL/GenBank/DDBJ databases">
        <title>Identification and characterization of horizontal gene transfer across gut microbiota members of farm animals based on homology search.</title>
        <authorList>
            <person name="Schwarzerova J."/>
            <person name="Nykrynova M."/>
            <person name="Jureckova K."/>
            <person name="Cejkova D."/>
            <person name="Rychlik I."/>
        </authorList>
    </citation>
    <scope>NUCLEOTIDE SEQUENCE</scope>
    <source>
        <strain evidence="2">ET15</strain>
        <strain evidence="1">ET37</strain>
    </source>
</reference>